<reference evidence="3" key="1">
    <citation type="submission" date="2021-05" db="EMBL/GenBank/DDBJ databases">
        <title>A free-living protist that lacks canonical eukaryotic 1 DNA replication and segregation systems.</title>
        <authorList>
            <person name="Salas-Leiva D.E."/>
            <person name="Tromer E.C."/>
            <person name="Curtis B.A."/>
            <person name="Jerlstrom-Hultqvist J."/>
            <person name="Kolisko M."/>
            <person name="Yi Z."/>
            <person name="Salas-Leiva J.S."/>
            <person name="Gallot-Lavallee L."/>
            <person name="Kops G.J.P.L."/>
            <person name="Archibald J.M."/>
            <person name="Simpson A.G.B."/>
            <person name="Roger A.J."/>
        </authorList>
    </citation>
    <scope>NUCLEOTIDE SEQUENCE</scope>
    <source>
        <strain evidence="3">BICM</strain>
    </source>
</reference>
<feature type="compositionally biased region" description="Basic and acidic residues" evidence="1">
    <location>
        <begin position="223"/>
        <end position="238"/>
    </location>
</feature>
<evidence type="ECO:0000313" key="3">
    <source>
        <dbReference type="EMBL" id="KAG9392807.1"/>
    </source>
</evidence>
<dbReference type="InterPro" id="IPR001584">
    <property type="entry name" value="Integrase_cat-core"/>
</dbReference>
<feature type="region of interest" description="Disordered" evidence="1">
    <location>
        <begin position="538"/>
        <end position="581"/>
    </location>
</feature>
<evidence type="ECO:0000256" key="1">
    <source>
        <dbReference type="SAM" id="MobiDB-lite"/>
    </source>
</evidence>
<dbReference type="OrthoDB" id="10068564at2759"/>
<feature type="domain" description="Integrase catalytic" evidence="2">
    <location>
        <begin position="24"/>
        <end position="183"/>
    </location>
</feature>
<feature type="region of interest" description="Disordered" evidence="1">
    <location>
        <begin position="598"/>
        <end position="621"/>
    </location>
</feature>
<dbReference type="CDD" id="cd00024">
    <property type="entry name" value="CD_CSD"/>
    <property type="match status" value="1"/>
</dbReference>
<evidence type="ECO:0000259" key="2">
    <source>
        <dbReference type="PROSITE" id="PS50994"/>
    </source>
</evidence>
<dbReference type="SUPFAM" id="SSF53098">
    <property type="entry name" value="Ribonuclease H-like"/>
    <property type="match status" value="1"/>
</dbReference>
<dbReference type="SUPFAM" id="SSF56672">
    <property type="entry name" value="DNA/RNA polymerases"/>
    <property type="match status" value="1"/>
</dbReference>
<dbReference type="Pfam" id="PF00665">
    <property type="entry name" value="rve"/>
    <property type="match status" value="1"/>
</dbReference>
<sequence length="1025" mass="114794">MVKRCPVCQKSGMGGDPYQSAPREPLGPYGRVFVDTIVMKEADGEYRNILTVVEETSRWVTLVPLKTVSSRETIEALQRFYLTHFPMPVEWVADNGSQFASTEFHAWARETGARVNHTTPYYHEENGVVERWNKEVNRHLRCEMYERQTRRWKGLLPSIQNIINSARSRATGSSAWRLVVADGTRATVDKLKEQRMEEVEAARRMIQNEENRRRNMEQTAAKKKQDSQKRAADIQRQHPESRVAAGYWVFVDRDAEIRKKYDLKWRGPLMVVRKVPGKANSYVVRDPETKKTYQKHVSHLKVAEGEWSEEKAKVACALDRSQAYIKKIVDWRIRRDANRTPEVRCRWLGFEASEDTWRVATDEDMRSNIVLLKYMEDHSQLAKCNSRVEREPQSAREGAGLWSQNPQTSQSFMSVISSAVLGRSSVRDARLTIANGGKAPTAIKWEDERTPLYDEPPSCDSQQLWLMLDTLELLRKVPDAKGVSYVVNLLASRMRRFDIDGFALTVENLRELRGEVGAAAGLTSDSLHEIPRKYSRMKISRGPTSASVEPVSAQDAEVSVGNNVERPGMASVSGGMGPVEPASVSAQLGVEQPRVLEPSAEASQDAVSGGQAPVEPNEASGDLRVPVEPAEVAQALATVEGRAAVLELVHAVMADRWKGADPLCVETLKQTLRVAPQVPFRPGGALDPDFLDAMNAPEEVVEWAMSGYTPPWVAPPPPFDEDSAGYLTEDMLPKALAVARELEEAGFTERVPDVELGDIVTGRFRLEMKKDGTMRPILNARHQNTYLGRRCYSYEPLPPLFLRAGEAGTMDLEKGFFQVPLAEGECNRFAFRLGDDVWRFKVLSMGSSTSPEAFTMLTQPVVGLVRALGVSVDHLIDDAAATDTHVAIGAFRLAGFAESARKTRQPAHQVVFRGLEWQADPEQMVRLPADKAECLVQALEGWLRPGAALSMQEARTLLGKLEFAYWAYPMVRVWAAPIRHCLEATEAGHRTRARVHLDEVAKCGVTQVTTGIILHIWCRIWQYSL</sequence>
<dbReference type="PANTHER" id="PTHR37984:SF5">
    <property type="entry name" value="PROTEIN NYNRIN-LIKE"/>
    <property type="match status" value="1"/>
</dbReference>
<dbReference type="Gene3D" id="3.30.420.10">
    <property type="entry name" value="Ribonuclease H-like superfamily/Ribonuclease H"/>
    <property type="match status" value="1"/>
</dbReference>
<name>A0A8J6B4M5_9EUKA</name>
<dbReference type="Gene3D" id="3.30.70.270">
    <property type="match status" value="1"/>
</dbReference>
<accession>A0A8J6B4M5</accession>
<organism evidence="3 4">
    <name type="scientific">Carpediemonas membranifera</name>
    <dbReference type="NCBI Taxonomy" id="201153"/>
    <lineage>
        <taxon>Eukaryota</taxon>
        <taxon>Metamonada</taxon>
        <taxon>Carpediemonas-like organisms</taxon>
        <taxon>Carpediemonas</taxon>
    </lineage>
</organism>
<dbReference type="InterPro" id="IPR043128">
    <property type="entry name" value="Rev_trsase/Diguanyl_cyclase"/>
</dbReference>
<dbReference type="AlphaFoldDB" id="A0A8J6B4M5"/>
<comment type="caution">
    <text evidence="3">The sequence shown here is derived from an EMBL/GenBank/DDBJ whole genome shotgun (WGS) entry which is preliminary data.</text>
</comment>
<feature type="compositionally biased region" description="Basic and acidic residues" evidence="1">
    <location>
        <begin position="205"/>
        <end position="216"/>
    </location>
</feature>
<evidence type="ECO:0000313" key="4">
    <source>
        <dbReference type="Proteomes" id="UP000717585"/>
    </source>
</evidence>
<proteinExistence type="predicted"/>
<dbReference type="InterPro" id="IPR036397">
    <property type="entry name" value="RNaseH_sf"/>
</dbReference>
<dbReference type="InterPro" id="IPR043502">
    <property type="entry name" value="DNA/RNA_pol_sf"/>
</dbReference>
<dbReference type="GO" id="GO:0003676">
    <property type="term" value="F:nucleic acid binding"/>
    <property type="evidence" value="ECO:0007669"/>
    <property type="project" value="InterPro"/>
</dbReference>
<dbReference type="Gene3D" id="3.10.10.10">
    <property type="entry name" value="HIV Type 1 Reverse Transcriptase, subunit A, domain 1"/>
    <property type="match status" value="1"/>
</dbReference>
<dbReference type="InterPro" id="IPR050951">
    <property type="entry name" value="Retrovirus_Pol_polyprotein"/>
</dbReference>
<protein>
    <recommendedName>
        <fullName evidence="2">Integrase catalytic domain-containing protein</fullName>
    </recommendedName>
</protein>
<keyword evidence="4" id="KW-1185">Reference proteome</keyword>
<dbReference type="PROSITE" id="PS50994">
    <property type="entry name" value="INTEGRASE"/>
    <property type="match status" value="1"/>
</dbReference>
<dbReference type="Proteomes" id="UP000717585">
    <property type="component" value="Unassembled WGS sequence"/>
</dbReference>
<dbReference type="PANTHER" id="PTHR37984">
    <property type="entry name" value="PROTEIN CBG26694"/>
    <property type="match status" value="1"/>
</dbReference>
<dbReference type="InterPro" id="IPR012337">
    <property type="entry name" value="RNaseH-like_sf"/>
</dbReference>
<feature type="region of interest" description="Disordered" evidence="1">
    <location>
        <begin position="205"/>
        <end position="238"/>
    </location>
</feature>
<gene>
    <name evidence="3" type="ORF">J8273_5845</name>
</gene>
<dbReference type="GO" id="GO:0015074">
    <property type="term" value="P:DNA integration"/>
    <property type="evidence" value="ECO:0007669"/>
    <property type="project" value="InterPro"/>
</dbReference>
<dbReference type="EMBL" id="JAHDYR010000032">
    <property type="protein sequence ID" value="KAG9392807.1"/>
    <property type="molecule type" value="Genomic_DNA"/>
</dbReference>